<organism evidence="2 3">
    <name type="scientific">Lasiosphaeris hirsuta</name>
    <dbReference type="NCBI Taxonomy" id="260670"/>
    <lineage>
        <taxon>Eukaryota</taxon>
        <taxon>Fungi</taxon>
        <taxon>Dikarya</taxon>
        <taxon>Ascomycota</taxon>
        <taxon>Pezizomycotina</taxon>
        <taxon>Sordariomycetes</taxon>
        <taxon>Sordariomycetidae</taxon>
        <taxon>Sordariales</taxon>
        <taxon>Lasiosphaeriaceae</taxon>
        <taxon>Lasiosphaeris</taxon>
    </lineage>
</organism>
<evidence type="ECO:0000256" key="1">
    <source>
        <dbReference type="SAM" id="MobiDB-lite"/>
    </source>
</evidence>
<feature type="compositionally biased region" description="Polar residues" evidence="1">
    <location>
        <begin position="24"/>
        <end position="37"/>
    </location>
</feature>
<gene>
    <name evidence="2" type="ORF">B0H67DRAFT_57729</name>
</gene>
<dbReference type="AlphaFoldDB" id="A0AA40BB59"/>
<evidence type="ECO:0000313" key="3">
    <source>
        <dbReference type="Proteomes" id="UP001172102"/>
    </source>
</evidence>
<protein>
    <submittedName>
        <fullName evidence="2">Uncharacterized protein</fullName>
    </submittedName>
</protein>
<proteinExistence type="predicted"/>
<accession>A0AA40BB59</accession>
<feature type="compositionally biased region" description="Low complexity" evidence="1">
    <location>
        <begin position="103"/>
        <end position="118"/>
    </location>
</feature>
<reference evidence="2" key="1">
    <citation type="submission" date="2023-06" db="EMBL/GenBank/DDBJ databases">
        <title>Genome-scale phylogeny and comparative genomics of the fungal order Sordariales.</title>
        <authorList>
            <consortium name="Lawrence Berkeley National Laboratory"/>
            <person name="Hensen N."/>
            <person name="Bonometti L."/>
            <person name="Westerberg I."/>
            <person name="Brannstrom I.O."/>
            <person name="Guillou S."/>
            <person name="Cros-Aarteil S."/>
            <person name="Calhoun S."/>
            <person name="Haridas S."/>
            <person name="Kuo A."/>
            <person name="Mondo S."/>
            <person name="Pangilinan J."/>
            <person name="Riley R."/>
            <person name="Labutti K."/>
            <person name="Andreopoulos B."/>
            <person name="Lipzen A."/>
            <person name="Chen C."/>
            <person name="Yanf M."/>
            <person name="Daum C."/>
            <person name="Ng V."/>
            <person name="Clum A."/>
            <person name="Steindorff A."/>
            <person name="Ohm R."/>
            <person name="Martin F."/>
            <person name="Silar P."/>
            <person name="Natvig D."/>
            <person name="Lalanne C."/>
            <person name="Gautier V."/>
            <person name="Ament-Velasquez S.L."/>
            <person name="Kruys A."/>
            <person name="Hutchinson M.I."/>
            <person name="Powell A.J."/>
            <person name="Barry K."/>
            <person name="Miller A.N."/>
            <person name="Grigoriev I.V."/>
            <person name="Debuchy R."/>
            <person name="Gladieux P."/>
            <person name="Thoren M.H."/>
            <person name="Johannesson H."/>
        </authorList>
    </citation>
    <scope>NUCLEOTIDE SEQUENCE</scope>
    <source>
        <strain evidence="2">SMH4607-1</strain>
    </source>
</reference>
<evidence type="ECO:0000313" key="2">
    <source>
        <dbReference type="EMBL" id="KAK0731041.1"/>
    </source>
</evidence>
<sequence>MATSFTPINPRPDRQHSGARPTWGQATPEASSPTSPRNADMFDRSSRGHPPSSAAEPAQPHVQAAEIDTGVEAASVLTPSPTPPSEPVPRAARKPLPTRRPPTRAAPVPAASTPAVPRQRAADTKNNKTSAEKNMAMQIQREGVIRDVACKGCAEREANISKGRRRVASDVLLPCTSRSDSTGACARCKFLKEKCEDQEEDGPPKKRAKKIK</sequence>
<feature type="region of interest" description="Disordered" evidence="1">
    <location>
        <begin position="1"/>
        <end position="132"/>
    </location>
</feature>
<name>A0AA40BB59_9PEZI</name>
<comment type="caution">
    <text evidence="2">The sequence shown here is derived from an EMBL/GenBank/DDBJ whole genome shotgun (WGS) entry which is preliminary data.</text>
</comment>
<dbReference type="Proteomes" id="UP001172102">
    <property type="component" value="Unassembled WGS sequence"/>
</dbReference>
<keyword evidence="3" id="KW-1185">Reference proteome</keyword>
<dbReference type="EMBL" id="JAUKUA010000001">
    <property type="protein sequence ID" value="KAK0731041.1"/>
    <property type="molecule type" value="Genomic_DNA"/>
</dbReference>